<evidence type="ECO:0000256" key="1">
    <source>
        <dbReference type="SAM" id="Phobius"/>
    </source>
</evidence>
<dbReference type="EMBL" id="JBBNAF010000003">
    <property type="protein sequence ID" value="KAK9160659.1"/>
    <property type="molecule type" value="Genomic_DNA"/>
</dbReference>
<feature type="transmembrane region" description="Helical" evidence="1">
    <location>
        <begin position="20"/>
        <end position="41"/>
    </location>
</feature>
<organism evidence="2 3">
    <name type="scientific">Stephania yunnanensis</name>
    <dbReference type="NCBI Taxonomy" id="152371"/>
    <lineage>
        <taxon>Eukaryota</taxon>
        <taxon>Viridiplantae</taxon>
        <taxon>Streptophyta</taxon>
        <taxon>Embryophyta</taxon>
        <taxon>Tracheophyta</taxon>
        <taxon>Spermatophyta</taxon>
        <taxon>Magnoliopsida</taxon>
        <taxon>Ranunculales</taxon>
        <taxon>Menispermaceae</taxon>
        <taxon>Menispermoideae</taxon>
        <taxon>Cissampelideae</taxon>
        <taxon>Stephania</taxon>
    </lineage>
</organism>
<name>A0AAP0PZW3_9MAGN</name>
<keyword evidence="1" id="KW-0472">Membrane</keyword>
<dbReference type="Proteomes" id="UP001420932">
    <property type="component" value="Unassembled WGS sequence"/>
</dbReference>
<sequence>MGREESYGYPGSNLELHHTQVRLLLDVIFYLKTYYLFVWLVNFLRGQLINGEVWRSFLV</sequence>
<keyword evidence="1" id="KW-1133">Transmembrane helix</keyword>
<evidence type="ECO:0000313" key="3">
    <source>
        <dbReference type="Proteomes" id="UP001420932"/>
    </source>
</evidence>
<accession>A0AAP0PZW3</accession>
<gene>
    <name evidence="2" type="ORF">Syun_007000</name>
</gene>
<keyword evidence="3" id="KW-1185">Reference proteome</keyword>
<reference evidence="2 3" key="1">
    <citation type="submission" date="2024-01" db="EMBL/GenBank/DDBJ databases">
        <title>Genome assemblies of Stephania.</title>
        <authorList>
            <person name="Yang L."/>
        </authorList>
    </citation>
    <scope>NUCLEOTIDE SEQUENCE [LARGE SCALE GENOMIC DNA]</scope>
    <source>
        <strain evidence="2">YNDBR</strain>
        <tissue evidence="2">Leaf</tissue>
    </source>
</reference>
<proteinExistence type="predicted"/>
<dbReference type="AlphaFoldDB" id="A0AAP0PZW3"/>
<protein>
    <submittedName>
        <fullName evidence="2">Uncharacterized protein</fullName>
    </submittedName>
</protein>
<keyword evidence="1" id="KW-0812">Transmembrane</keyword>
<comment type="caution">
    <text evidence="2">The sequence shown here is derived from an EMBL/GenBank/DDBJ whole genome shotgun (WGS) entry which is preliminary data.</text>
</comment>
<evidence type="ECO:0000313" key="2">
    <source>
        <dbReference type="EMBL" id="KAK9160659.1"/>
    </source>
</evidence>